<organism evidence="3 4">
    <name type="scientific">Haemaphysalis longicornis</name>
    <name type="common">Bush tick</name>
    <dbReference type="NCBI Taxonomy" id="44386"/>
    <lineage>
        <taxon>Eukaryota</taxon>
        <taxon>Metazoa</taxon>
        <taxon>Ecdysozoa</taxon>
        <taxon>Arthropoda</taxon>
        <taxon>Chelicerata</taxon>
        <taxon>Arachnida</taxon>
        <taxon>Acari</taxon>
        <taxon>Parasitiformes</taxon>
        <taxon>Ixodida</taxon>
        <taxon>Ixodoidea</taxon>
        <taxon>Ixodidae</taxon>
        <taxon>Haemaphysalinae</taxon>
        <taxon>Haemaphysalis</taxon>
    </lineage>
</organism>
<protein>
    <submittedName>
        <fullName evidence="3">Uncharacterized protein</fullName>
    </submittedName>
</protein>
<keyword evidence="4" id="KW-1185">Reference proteome</keyword>
<proteinExistence type="predicted"/>
<dbReference type="VEuPathDB" id="VectorBase:HLOH_040077"/>
<keyword evidence="2" id="KW-1133">Transmembrane helix</keyword>
<feature type="region of interest" description="Disordered" evidence="1">
    <location>
        <begin position="95"/>
        <end position="118"/>
    </location>
</feature>
<evidence type="ECO:0000256" key="2">
    <source>
        <dbReference type="SAM" id="Phobius"/>
    </source>
</evidence>
<dbReference type="Proteomes" id="UP000821853">
    <property type="component" value="Unassembled WGS sequence"/>
</dbReference>
<keyword evidence="2" id="KW-0812">Transmembrane</keyword>
<dbReference type="EMBL" id="JABSTR010001172">
    <property type="protein sequence ID" value="KAH9383573.1"/>
    <property type="molecule type" value="Genomic_DNA"/>
</dbReference>
<keyword evidence="2" id="KW-0472">Membrane</keyword>
<feature type="transmembrane region" description="Helical" evidence="2">
    <location>
        <begin position="148"/>
        <end position="168"/>
    </location>
</feature>
<dbReference type="AlphaFoldDB" id="A0A9J6H9Z7"/>
<accession>A0A9J6H9Z7</accession>
<name>A0A9J6H9Z7_HAELO</name>
<evidence type="ECO:0000313" key="3">
    <source>
        <dbReference type="EMBL" id="KAH9383573.1"/>
    </source>
</evidence>
<gene>
    <name evidence="3" type="ORF">HPB48_025179</name>
</gene>
<evidence type="ECO:0000256" key="1">
    <source>
        <dbReference type="SAM" id="MobiDB-lite"/>
    </source>
</evidence>
<evidence type="ECO:0000313" key="4">
    <source>
        <dbReference type="Proteomes" id="UP000821853"/>
    </source>
</evidence>
<sequence>MRTTVRCYLALRRHRVVSGRQNEIRGEEKEGEERPPSCASFFVPAVPLAPPQCTALSVQVDAALRLEVRVRFCRRSFPIRPPVVRVASPNSRRAVISGPPAGRTGPRHSGARPDWARSDGSAGAELLTPALFIIGLSMAWLKQDYTTELCLFILSFISVSLFICGAAVPTNGVLVCNAEAVFICASEPRGAEGMATVQQQRLTVEREGGSADCALGRPRAHAGRLKWRMPMRAALMPSLAKQRLPGVTEPKVRLHQVRRPRSDRPREPPPAKCSGLEYRDIGAKLNFMKANQSTSIQCRIGRGAPLGASGVVVDRRAKKKKKKRLSLVGGAEATAEPTVDALSRSLDVRLQQPMTFQELRL</sequence>
<reference evidence="3 4" key="1">
    <citation type="journal article" date="2020" name="Cell">
        <title>Large-Scale Comparative Analyses of Tick Genomes Elucidate Their Genetic Diversity and Vector Capacities.</title>
        <authorList>
            <consortium name="Tick Genome and Microbiome Consortium (TIGMIC)"/>
            <person name="Jia N."/>
            <person name="Wang J."/>
            <person name="Shi W."/>
            <person name="Du L."/>
            <person name="Sun Y."/>
            <person name="Zhan W."/>
            <person name="Jiang J.F."/>
            <person name="Wang Q."/>
            <person name="Zhang B."/>
            <person name="Ji P."/>
            <person name="Bell-Sakyi L."/>
            <person name="Cui X.M."/>
            <person name="Yuan T.T."/>
            <person name="Jiang B.G."/>
            <person name="Yang W.F."/>
            <person name="Lam T.T."/>
            <person name="Chang Q.C."/>
            <person name="Ding S.J."/>
            <person name="Wang X.J."/>
            <person name="Zhu J.G."/>
            <person name="Ruan X.D."/>
            <person name="Zhao L."/>
            <person name="Wei J.T."/>
            <person name="Ye R.Z."/>
            <person name="Que T.C."/>
            <person name="Du C.H."/>
            <person name="Zhou Y.H."/>
            <person name="Cheng J.X."/>
            <person name="Dai P.F."/>
            <person name="Guo W.B."/>
            <person name="Han X.H."/>
            <person name="Huang E.J."/>
            <person name="Li L.F."/>
            <person name="Wei W."/>
            <person name="Gao Y.C."/>
            <person name="Liu J.Z."/>
            <person name="Shao H.Z."/>
            <person name="Wang X."/>
            <person name="Wang C.C."/>
            <person name="Yang T.C."/>
            <person name="Huo Q.B."/>
            <person name="Li W."/>
            <person name="Chen H.Y."/>
            <person name="Chen S.E."/>
            <person name="Zhou L.G."/>
            <person name="Ni X.B."/>
            <person name="Tian J.H."/>
            <person name="Sheng Y."/>
            <person name="Liu T."/>
            <person name="Pan Y.S."/>
            <person name="Xia L.Y."/>
            <person name="Li J."/>
            <person name="Zhao F."/>
            <person name="Cao W.C."/>
        </authorList>
    </citation>
    <scope>NUCLEOTIDE SEQUENCE [LARGE SCALE GENOMIC DNA]</scope>
    <source>
        <strain evidence="3">HaeL-2018</strain>
    </source>
</reference>
<comment type="caution">
    <text evidence="3">The sequence shown here is derived from an EMBL/GenBank/DDBJ whole genome shotgun (WGS) entry which is preliminary data.</text>
</comment>